<dbReference type="EMBL" id="LT984809">
    <property type="protein sequence ID" value="SPD48854.1"/>
    <property type="molecule type" value="Genomic_DNA"/>
</dbReference>
<name>A0A375H9X6_9BURK</name>
<evidence type="ECO:0000313" key="1">
    <source>
        <dbReference type="EMBL" id="SPD48854.1"/>
    </source>
</evidence>
<gene>
    <name evidence="1" type="ORF">CBM2612_P0199</name>
</gene>
<geneLocation type="plasmid" evidence="1">
    <name>I</name>
</geneLocation>
<dbReference type="AlphaFoldDB" id="A0A375H9X6"/>
<sequence length="61" mass="6816">MPVLDLFRTKSSRSWGPYTWVAAAPFRAVLKQHRLAVPYGAAAQHLRATGRIAPSNHEFVL</sequence>
<accession>A0A375H9X6</accession>
<protein>
    <submittedName>
        <fullName evidence="1">Uncharacterized protein</fullName>
    </submittedName>
</protein>
<keyword evidence="1" id="KW-0614">Plasmid</keyword>
<proteinExistence type="predicted"/>
<organism evidence="1">
    <name type="scientific">Cupriavidus taiwanensis</name>
    <dbReference type="NCBI Taxonomy" id="164546"/>
    <lineage>
        <taxon>Bacteria</taxon>
        <taxon>Pseudomonadati</taxon>
        <taxon>Pseudomonadota</taxon>
        <taxon>Betaproteobacteria</taxon>
        <taxon>Burkholderiales</taxon>
        <taxon>Burkholderiaceae</taxon>
        <taxon>Cupriavidus</taxon>
    </lineage>
</organism>
<reference evidence="1" key="1">
    <citation type="submission" date="2018-01" db="EMBL/GenBank/DDBJ databases">
        <authorList>
            <person name="Gaut B.S."/>
            <person name="Morton B.R."/>
            <person name="Clegg M.T."/>
            <person name="Duvall M.R."/>
        </authorList>
    </citation>
    <scope>NUCLEOTIDE SEQUENCE</scope>
    <source>
        <strain evidence="1">Cupriavidus taiwanensis STM 8555</strain>
    </source>
</reference>